<evidence type="ECO:0000313" key="1">
    <source>
        <dbReference type="EMBL" id="KAK9708267.1"/>
    </source>
</evidence>
<protein>
    <submittedName>
        <fullName evidence="1">Uncharacterized protein</fullName>
    </submittedName>
</protein>
<name>A0AAW1JVA8_POPJA</name>
<gene>
    <name evidence="1" type="ORF">QE152_g27317</name>
</gene>
<proteinExistence type="predicted"/>
<evidence type="ECO:0000313" key="2">
    <source>
        <dbReference type="Proteomes" id="UP001458880"/>
    </source>
</evidence>
<dbReference type="EMBL" id="JASPKY010000333">
    <property type="protein sequence ID" value="KAK9708267.1"/>
    <property type="molecule type" value="Genomic_DNA"/>
</dbReference>
<reference evidence="1 2" key="1">
    <citation type="journal article" date="2024" name="BMC Genomics">
        <title>De novo assembly and annotation of Popillia japonica's genome with initial clues to its potential as an invasive pest.</title>
        <authorList>
            <person name="Cucini C."/>
            <person name="Boschi S."/>
            <person name="Funari R."/>
            <person name="Cardaioli E."/>
            <person name="Iannotti N."/>
            <person name="Marturano G."/>
            <person name="Paoli F."/>
            <person name="Bruttini M."/>
            <person name="Carapelli A."/>
            <person name="Frati F."/>
            <person name="Nardi F."/>
        </authorList>
    </citation>
    <scope>NUCLEOTIDE SEQUENCE [LARGE SCALE GENOMIC DNA]</scope>
    <source>
        <strain evidence="1">DMR45628</strain>
    </source>
</reference>
<sequence length="135" mass="15573">MGAPMFSGNPITIRGLGNVETRTLGKFMAHVTIDSHQFSTDVHVVSDEAIPTIVRNEFLEKIKVAQKEDEHLKAIIEILQKQPYDDYEMDKDILYKQKNGLRLLVVPTNMQRQIITCVSVEIFLRRCTKFSINFY</sequence>
<keyword evidence="2" id="KW-1185">Reference proteome</keyword>
<dbReference type="Proteomes" id="UP001458880">
    <property type="component" value="Unassembled WGS sequence"/>
</dbReference>
<comment type="caution">
    <text evidence="1">The sequence shown here is derived from an EMBL/GenBank/DDBJ whole genome shotgun (WGS) entry which is preliminary data.</text>
</comment>
<dbReference type="AlphaFoldDB" id="A0AAW1JVA8"/>
<accession>A0AAW1JVA8</accession>
<organism evidence="1 2">
    <name type="scientific">Popillia japonica</name>
    <name type="common">Japanese beetle</name>
    <dbReference type="NCBI Taxonomy" id="7064"/>
    <lineage>
        <taxon>Eukaryota</taxon>
        <taxon>Metazoa</taxon>
        <taxon>Ecdysozoa</taxon>
        <taxon>Arthropoda</taxon>
        <taxon>Hexapoda</taxon>
        <taxon>Insecta</taxon>
        <taxon>Pterygota</taxon>
        <taxon>Neoptera</taxon>
        <taxon>Endopterygota</taxon>
        <taxon>Coleoptera</taxon>
        <taxon>Polyphaga</taxon>
        <taxon>Scarabaeiformia</taxon>
        <taxon>Scarabaeidae</taxon>
        <taxon>Rutelinae</taxon>
        <taxon>Popillia</taxon>
    </lineage>
</organism>